<keyword evidence="3" id="KW-1185">Reference proteome</keyword>
<dbReference type="Proteomes" id="UP000624279">
    <property type="component" value="Unassembled WGS sequence"/>
</dbReference>
<evidence type="ECO:0000313" key="3">
    <source>
        <dbReference type="Proteomes" id="UP000624279"/>
    </source>
</evidence>
<evidence type="ECO:0008006" key="4">
    <source>
        <dbReference type="Google" id="ProtNLM"/>
    </source>
</evidence>
<dbReference type="InterPro" id="IPR022385">
    <property type="entry name" value="Rhs_assc_core"/>
</dbReference>
<proteinExistence type="predicted"/>
<dbReference type="RefSeq" id="WP_329605078.1">
    <property type="nucleotide sequence ID" value="NZ_JACOGA010000045.1"/>
</dbReference>
<feature type="compositionally biased region" description="Basic and acidic residues" evidence="1">
    <location>
        <begin position="165"/>
        <end position="175"/>
    </location>
</feature>
<feature type="non-terminal residue" evidence="2">
    <location>
        <position position="214"/>
    </location>
</feature>
<comment type="caution">
    <text evidence="2">The sequence shown here is derived from an EMBL/GenBank/DDBJ whole genome shotgun (WGS) entry which is preliminary data.</text>
</comment>
<evidence type="ECO:0000313" key="2">
    <source>
        <dbReference type="EMBL" id="MBC3876127.1"/>
    </source>
</evidence>
<organism evidence="2 3">
    <name type="scientific">Undibacterium flavidum</name>
    <dbReference type="NCBI Taxonomy" id="2762297"/>
    <lineage>
        <taxon>Bacteria</taxon>
        <taxon>Pseudomonadati</taxon>
        <taxon>Pseudomonadota</taxon>
        <taxon>Betaproteobacteria</taxon>
        <taxon>Burkholderiales</taxon>
        <taxon>Oxalobacteraceae</taxon>
        <taxon>Undibacterium</taxon>
    </lineage>
</organism>
<gene>
    <name evidence="2" type="ORF">H8K55_21275</name>
</gene>
<feature type="region of interest" description="Disordered" evidence="1">
    <location>
        <begin position="162"/>
        <end position="214"/>
    </location>
</feature>
<name>A0ABR6YHY6_9BURK</name>
<accession>A0ABR6YHY6</accession>
<dbReference type="Gene3D" id="2.180.10.10">
    <property type="entry name" value="RHS repeat-associated core"/>
    <property type="match status" value="1"/>
</dbReference>
<dbReference type="EMBL" id="JACOGA010000045">
    <property type="protein sequence ID" value="MBC3876127.1"/>
    <property type="molecule type" value="Genomic_DNA"/>
</dbReference>
<sequence>FQARYYDPQTGRFITQDPYEGDWNTPLSLHHYLYAYGNPTTYIDLHGYQAIPCRGLSSCAGSSAARSAAAPPRPALDDGISPVGSNFLAESLNQGWNNFKDNLKFFKNKLFGEEPEPIVPIRLKPAKYQISPEELAKWQEDWAKHDAQEAGLKKATTPFVITEGDQGKLEGKPIDPVKGPSHTGETKSRPRSRPVLEGKPIDRPDADSGVLVNP</sequence>
<dbReference type="NCBIfam" id="TIGR03696">
    <property type="entry name" value="Rhs_assc_core"/>
    <property type="match status" value="1"/>
</dbReference>
<protein>
    <recommendedName>
        <fullName evidence="4">RHS repeat-associated core domain-containing protein</fullName>
    </recommendedName>
</protein>
<feature type="non-terminal residue" evidence="2">
    <location>
        <position position="1"/>
    </location>
</feature>
<evidence type="ECO:0000256" key="1">
    <source>
        <dbReference type="SAM" id="MobiDB-lite"/>
    </source>
</evidence>
<reference evidence="2 3" key="1">
    <citation type="submission" date="2020-08" db="EMBL/GenBank/DDBJ databases">
        <title>Novel species isolated from subtropical streams in China.</title>
        <authorList>
            <person name="Lu H."/>
        </authorList>
    </citation>
    <scope>NUCLEOTIDE SEQUENCE [LARGE SCALE GENOMIC DNA]</scope>
    <source>
        <strain evidence="2 3">LX15W</strain>
    </source>
</reference>
<feature type="compositionally biased region" description="Basic and acidic residues" evidence="1">
    <location>
        <begin position="184"/>
        <end position="206"/>
    </location>
</feature>